<protein>
    <submittedName>
        <fullName evidence="1">Uncharacterized protein</fullName>
    </submittedName>
</protein>
<organism evidence="1 2">
    <name type="scientific">Violaceomyces palustris</name>
    <dbReference type="NCBI Taxonomy" id="1673888"/>
    <lineage>
        <taxon>Eukaryota</taxon>
        <taxon>Fungi</taxon>
        <taxon>Dikarya</taxon>
        <taxon>Basidiomycota</taxon>
        <taxon>Ustilaginomycotina</taxon>
        <taxon>Ustilaginomycetes</taxon>
        <taxon>Violaceomycetales</taxon>
        <taxon>Violaceomycetaceae</taxon>
        <taxon>Violaceomyces</taxon>
    </lineage>
</organism>
<dbReference type="EMBL" id="KZ819757">
    <property type="protein sequence ID" value="PWN52805.1"/>
    <property type="molecule type" value="Genomic_DNA"/>
</dbReference>
<reference evidence="1 2" key="1">
    <citation type="journal article" date="2018" name="Mol. Biol. Evol.">
        <title>Broad Genomic Sampling Reveals a Smut Pathogenic Ancestry of the Fungal Clade Ustilaginomycotina.</title>
        <authorList>
            <person name="Kijpornyongpan T."/>
            <person name="Mondo S.J."/>
            <person name="Barry K."/>
            <person name="Sandor L."/>
            <person name="Lee J."/>
            <person name="Lipzen A."/>
            <person name="Pangilinan J."/>
            <person name="LaButti K."/>
            <person name="Hainaut M."/>
            <person name="Henrissat B."/>
            <person name="Grigoriev I.V."/>
            <person name="Spatafora J.W."/>
            <person name="Aime M.C."/>
        </authorList>
    </citation>
    <scope>NUCLEOTIDE SEQUENCE [LARGE SCALE GENOMIC DNA]</scope>
    <source>
        <strain evidence="1 2">SA 807</strain>
    </source>
</reference>
<proteinExistence type="predicted"/>
<keyword evidence="2" id="KW-1185">Reference proteome</keyword>
<name>A0ACD0P3Y4_9BASI</name>
<dbReference type="Proteomes" id="UP000245626">
    <property type="component" value="Unassembled WGS sequence"/>
</dbReference>
<gene>
    <name evidence="1" type="ORF">IE53DRAFT_250403</name>
</gene>
<evidence type="ECO:0000313" key="1">
    <source>
        <dbReference type="EMBL" id="PWN52805.1"/>
    </source>
</evidence>
<evidence type="ECO:0000313" key="2">
    <source>
        <dbReference type="Proteomes" id="UP000245626"/>
    </source>
</evidence>
<accession>A0ACD0P3Y4</accession>
<sequence length="118" mass="13307">MTRRGRERERARAIDRGERSSGPRSEEGRQGLSACVSTCIRPQVLPPTCPSPFLQPSLFTISTNENSIHFLIFHFHVALLLHLLVLLPDKLLRDPSMDVSLPSLELQVGMRDRFWSGG</sequence>